<dbReference type="SMART" id="SM00382">
    <property type="entry name" value="AAA"/>
    <property type="match status" value="1"/>
</dbReference>
<evidence type="ECO:0000313" key="5">
    <source>
        <dbReference type="Proteomes" id="UP000295444"/>
    </source>
</evidence>
<dbReference type="InterPro" id="IPR011990">
    <property type="entry name" value="TPR-like_helical_dom_sf"/>
</dbReference>
<dbReference type="Gene3D" id="3.40.50.300">
    <property type="entry name" value="P-loop containing nucleotide triphosphate hydrolases"/>
    <property type="match status" value="1"/>
</dbReference>
<dbReference type="SMART" id="SM00028">
    <property type="entry name" value="TPR"/>
    <property type="match status" value="5"/>
</dbReference>
<reference evidence="4 5" key="1">
    <citation type="submission" date="2019-03" db="EMBL/GenBank/DDBJ databases">
        <title>Genomic Encyclopedia of Type Strains, Phase IV (KMG-IV): sequencing the most valuable type-strain genomes for metagenomic binning, comparative biology and taxonomic classification.</title>
        <authorList>
            <person name="Goeker M."/>
        </authorList>
    </citation>
    <scope>NUCLEOTIDE SEQUENCE [LARGE SCALE GENOMIC DNA]</scope>
    <source>
        <strain evidence="4 5">DSM 45361</strain>
    </source>
</reference>
<dbReference type="GO" id="GO:0004016">
    <property type="term" value="F:adenylate cyclase activity"/>
    <property type="evidence" value="ECO:0007669"/>
    <property type="project" value="TreeGrafter"/>
</dbReference>
<dbReference type="Pfam" id="PF13191">
    <property type="entry name" value="AAA_16"/>
    <property type="match status" value="1"/>
</dbReference>
<dbReference type="Gene3D" id="1.10.260.40">
    <property type="entry name" value="lambda repressor-like DNA-binding domains"/>
    <property type="match status" value="1"/>
</dbReference>
<dbReference type="OrthoDB" id="9814553at2"/>
<dbReference type="InterPro" id="IPR019734">
    <property type="entry name" value="TPR_rpt"/>
</dbReference>
<keyword evidence="1" id="KW-0547">Nucleotide-binding</keyword>
<evidence type="ECO:0000313" key="4">
    <source>
        <dbReference type="EMBL" id="TDQ00538.1"/>
    </source>
</evidence>
<dbReference type="GO" id="GO:0005524">
    <property type="term" value="F:ATP binding"/>
    <property type="evidence" value="ECO:0007669"/>
    <property type="project" value="UniProtKB-KW"/>
</dbReference>
<organism evidence="4 5">
    <name type="scientific">Labedaea rhizosphaerae</name>
    <dbReference type="NCBI Taxonomy" id="598644"/>
    <lineage>
        <taxon>Bacteria</taxon>
        <taxon>Bacillati</taxon>
        <taxon>Actinomycetota</taxon>
        <taxon>Actinomycetes</taxon>
        <taxon>Pseudonocardiales</taxon>
        <taxon>Pseudonocardiaceae</taxon>
        <taxon>Labedaea</taxon>
    </lineage>
</organism>
<accession>A0A4R6SHV9</accession>
<keyword evidence="2" id="KW-0067">ATP-binding</keyword>
<dbReference type="PANTHER" id="PTHR16305">
    <property type="entry name" value="TESTICULAR SOLUBLE ADENYLYL CYCLASE"/>
    <property type="match status" value="1"/>
</dbReference>
<dbReference type="InterPro" id="IPR010982">
    <property type="entry name" value="Lambda_DNA-bd_dom_sf"/>
</dbReference>
<dbReference type="PANTHER" id="PTHR16305:SF35">
    <property type="entry name" value="TRANSCRIPTIONAL ACTIVATOR DOMAIN"/>
    <property type="match status" value="1"/>
</dbReference>
<dbReference type="GO" id="GO:0003677">
    <property type="term" value="F:DNA binding"/>
    <property type="evidence" value="ECO:0007669"/>
    <property type="project" value="InterPro"/>
</dbReference>
<evidence type="ECO:0000256" key="1">
    <source>
        <dbReference type="ARBA" id="ARBA00022741"/>
    </source>
</evidence>
<name>A0A4R6SHV9_LABRH</name>
<dbReference type="SUPFAM" id="SSF52540">
    <property type="entry name" value="P-loop containing nucleoside triphosphate hydrolases"/>
    <property type="match status" value="1"/>
</dbReference>
<dbReference type="InterPro" id="IPR041664">
    <property type="entry name" value="AAA_16"/>
</dbReference>
<dbReference type="PROSITE" id="PS50943">
    <property type="entry name" value="HTH_CROC1"/>
    <property type="match status" value="1"/>
</dbReference>
<evidence type="ECO:0000256" key="2">
    <source>
        <dbReference type="ARBA" id="ARBA00022840"/>
    </source>
</evidence>
<dbReference type="InterPro" id="IPR027417">
    <property type="entry name" value="P-loop_NTPase"/>
</dbReference>
<protein>
    <submittedName>
        <fullName evidence="4">Helix-turn-helix protein</fullName>
    </submittedName>
</protein>
<dbReference type="CDD" id="cd00093">
    <property type="entry name" value="HTH_XRE"/>
    <property type="match status" value="1"/>
</dbReference>
<dbReference type="AlphaFoldDB" id="A0A4R6SHV9"/>
<dbReference type="SUPFAM" id="SSF48452">
    <property type="entry name" value="TPR-like"/>
    <property type="match status" value="2"/>
</dbReference>
<dbReference type="RefSeq" id="WP_133849240.1">
    <property type="nucleotide sequence ID" value="NZ_SNXZ01000002.1"/>
</dbReference>
<dbReference type="Pfam" id="PF13560">
    <property type="entry name" value="HTH_31"/>
    <property type="match status" value="1"/>
</dbReference>
<dbReference type="SMART" id="SM00530">
    <property type="entry name" value="HTH_XRE"/>
    <property type="match status" value="1"/>
</dbReference>
<comment type="caution">
    <text evidence="4">The sequence shown here is derived from an EMBL/GenBank/DDBJ whole genome shotgun (WGS) entry which is preliminary data.</text>
</comment>
<proteinExistence type="predicted"/>
<dbReference type="Gene3D" id="1.25.40.10">
    <property type="entry name" value="Tetratricopeptide repeat domain"/>
    <property type="match status" value="2"/>
</dbReference>
<dbReference type="SUPFAM" id="SSF47413">
    <property type="entry name" value="lambda repressor-like DNA-binding domains"/>
    <property type="match status" value="1"/>
</dbReference>
<dbReference type="GO" id="GO:0005737">
    <property type="term" value="C:cytoplasm"/>
    <property type="evidence" value="ECO:0007669"/>
    <property type="project" value="TreeGrafter"/>
</dbReference>
<gene>
    <name evidence="4" type="ORF">EV186_102399</name>
</gene>
<dbReference type="InterPro" id="IPR003593">
    <property type="entry name" value="AAA+_ATPase"/>
</dbReference>
<dbReference type="EMBL" id="SNXZ01000002">
    <property type="protein sequence ID" value="TDQ00538.1"/>
    <property type="molecule type" value="Genomic_DNA"/>
</dbReference>
<feature type="domain" description="HTH cro/C1-type" evidence="3">
    <location>
        <begin position="16"/>
        <end position="71"/>
    </location>
</feature>
<sequence length="932" mass="98229">MPITDSAATFGAVLGRLRRAAGLTQEELAERCGLSVRGVGNLERGARRPRKFTVELLADGLGLIGEDRSALFEAARVAHQSAVRDRAPRPVTGLVGRDSALACVVEHLSGSGAPMLLVTGAAGIGKSSLLAEAATLAAAAGMTVLRAEHERFGDVPYAPVVDAVVAHMRALPEPVSCAPSEDRAWPVMPSHRTRMADAVTRFLIGARGPHGLLLVLDDLHRAGPDGLELVAEVTKAGHPHGIRVIAAYRDGEVPADGPLADLVDGLLRADLVGHCPLGPLAAPAADALVRQAAGTDDLPPDAVQRALRLAGGLPLYLVHLGKALADQDAGSGGLPWSLTCLVRKQISALPTATADLLTLLAVGTGRLGVNRLAAAMACPVADLPALLAPARAARLLDETDDGVRLTHELVAEVIQADLGPTRRHALRQRLAETASTPPVSRGTLPAYPVNQARDVERVYTAVREATAQAAAGRHLAELVDLLDRVDRGCVATDNAADAEEALATALAAAGRYDEALATAERALLAHRRHGNSDREQLLTARIGHLHALRGSPREGLARLATAFADGDGAPSLPAQLHLAKAANLYQSARHREARDECSRSIAAATKHQDDRAIAAGPLWRGRAARLLSDNTNALADLHAAASLAELSGDTDTLVRALTGVAVIAHYRGELTRADQQYLRILTLAEQHGDQEVLSRAVCNAGASALWLGDWKAAYERFDRARLLGSGGPALCEGWALVCRGTLMIAAGGFETVVPDLHRAIAIGRATGNLDLVRNATATVAEGELRRGAGERAMRLLLPVLDPTDEQDWQVTDMLPVVAEACLVAGRHAEAERFAADAVRRAESVDHLLALTDALRVTALVRAELGQRGEAAEALDEALTLAERMGSPPLEARVRAAWAHVARSQGRATTAERERDKATRLFTALRADLRTAV</sequence>
<dbReference type="PRINTS" id="PR00364">
    <property type="entry name" value="DISEASERSIST"/>
</dbReference>
<keyword evidence="5" id="KW-1185">Reference proteome</keyword>
<dbReference type="InterPro" id="IPR001387">
    <property type="entry name" value="Cro/C1-type_HTH"/>
</dbReference>
<dbReference type="Proteomes" id="UP000295444">
    <property type="component" value="Unassembled WGS sequence"/>
</dbReference>
<evidence type="ECO:0000259" key="3">
    <source>
        <dbReference type="PROSITE" id="PS50943"/>
    </source>
</evidence>